<evidence type="ECO:0000313" key="3">
    <source>
        <dbReference type="Proteomes" id="UP000663722"/>
    </source>
</evidence>
<sequence length="37" mass="4233">MRTLRVPNPSAIRDAKRPEGIPTRSMGTRSLTVFYTR</sequence>
<evidence type="ECO:0000313" key="2">
    <source>
        <dbReference type="EMBL" id="QTA90463.1"/>
    </source>
</evidence>
<feature type="compositionally biased region" description="Polar residues" evidence="1">
    <location>
        <begin position="25"/>
        <end position="37"/>
    </location>
</feature>
<reference evidence="2" key="1">
    <citation type="journal article" date="2021" name="Microb. Physiol.">
        <title>Proteogenomic Insights into the Physiology of Marine, Sulfate-Reducing, Filamentous Desulfonema limicola and Desulfonema magnum.</title>
        <authorList>
            <person name="Schnaars V."/>
            <person name="Wohlbrand L."/>
            <person name="Scheve S."/>
            <person name="Hinrichs C."/>
            <person name="Reinhardt R."/>
            <person name="Rabus R."/>
        </authorList>
    </citation>
    <scope>NUCLEOTIDE SEQUENCE</scope>
    <source>
        <strain evidence="2">4be13</strain>
    </source>
</reference>
<dbReference type="EMBL" id="CP061800">
    <property type="protein sequence ID" value="QTA90463.1"/>
    <property type="molecule type" value="Genomic_DNA"/>
</dbReference>
<protein>
    <submittedName>
        <fullName evidence="2">Uncharacterized protein</fullName>
    </submittedName>
</protein>
<keyword evidence="3" id="KW-1185">Reference proteome</keyword>
<gene>
    <name evidence="2" type="ORF">dnm_065240</name>
</gene>
<feature type="region of interest" description="Disordered" evidence="1">
    <location>
        <begin position="1"/>
        <end position="37"/>
    </location>
</feature>
<organism evidence="2 3">
    <name type="scientific">Desulfonema magnum</name>
    <dbReference type="NCBI Taxonomy" id="45655"/>
    <lineage>
        <taxon>Bacteria</taxon>
        <taxon>Pseudomonadati</taxon>
        <taxon>Thermodesulfobacteriota</taxon>
        <taxon>Desulfobacteria</taxon>
        <taxon>Desulfobacterales</taxon>
        <taxon>Desulfococcaceae</taxon>
        <taxon>Desulfonema</taxon>
    </lineage>
</organism>
<evidence type="ECO:0000256" key="1">
    <source>
        <dbReference type="SAM" id="MobiDB-lite"/>
    </source>
</evidence>
<name>A0A975GRY5_9BACT</name>
<dbReference type="AlphaFoldDB" id="A0A975GRY5"/>
<dbReference type="Proteomes" id="UP000663722">
    <property type="component" value="Chromosome"/>
</dbReference>
<accession>A0A975GRY5</accession>
<dbReference type="KEGG" id="dmm:dnm_065240"/>
<proteinExistence type="predicted"/>